<dbReference type="AlphaFoldDB" id="A0A560BCC7"/>
<evidence type="ECO:0000313" key="3">
    <source>
        <dbReference type="EMBL" id="TWA70129.1"/>
    </source>
</evidence>
<dbReference type="Pfam" id="PF00480">
    <property type="entry name" value="ROK"/>
    <property type="match status" value="1"/>
</dbReference>
<dbReference type="InterPro" id="IPR036388">
    <property type="entry name" value="WH-like_DNA-bd_sf"/>
</dbReference>
<organism evidence="3 4">
    <name type="scientific">Azospirillum brasilense</name>
    <dbReference type="NCBI Taxonomy" id="192"/>
    <lineage>
        <taxon>Bacteria</taxon>
        <taxon>Pseudomonadati</taxon>
        <taxon>Pseudomonadota</taxon>
        <taxon>Alphaproteobacteria</taxon>
        <taxon>Rhodospirillales</taxon>
        <taxon>Azospirillaceae</taxon>
        <taxon>Azospirillum</taxon>
    </lineage>
</organism>
<dbReference type="Pfam" id="PF12802">
    <property type="entry name" value="MarR_2"/>
    <property type="match status" value="1"/>
</dbReference>
<dbReference type="InterPro" id="IPR011991">
    <property type="entry name" value="ArsR-like_HTH"/>
</dbReference>
<dbReference type="SUPFAM" id="SSF53067">
    <property type="entry name" value="Actin-like ATPase domain"/>
    <property type="match status" value="1"/>
</dbReference>
<dbReference type="InterPro" id="IPR000600">
    <property type="entry name" value="ROK"/>
</dbReference>
<dbReference type="CDD" id="cd00090">
    <property type="entry name" value="HTH_ARSR"/>
    <property type="match status" value="1"/>
</dbReference>
<sequence>MLPRVNSAAIRRLNMVRVFHALRENPSCAQRDLSRLTGLDKATTSAIVAQMIEEGLVERSEAPRARRIGRPETALGIAPSAGLLVGARLEPGTIRIVSTTLAGTVVEQAQVPGSTDLATALRRLHEGINAVVAASRPEGVALPPPLRGIGIGIPALMDREGRLVLAPNLGWRDTPIRPLLEEALGAPVHVDNDTKAAAMAERLFGACRGVEDFVYLTGHSGVGGGLFLGGRLYRGAQGFAGEIGHLTVVPGGRPCGCGKRGCLETYVSETSILAQAAERGRALPDLWAAAAAAREGDPVLRTLLEAAGSHLGVALSHMVNLTNPELVVLGGNLSIVAEFVLPALNAALDEHALEPLRRDLRLLVSPLGPDAVPMGGIALAMDGFLSVPGPIL</sequence>
<protein>
    <submittedName>
        <fullName evidence="3">MarR family transcriptional regulator</fullName>
    </submittedName>
</protein>
<dbReference type="Proteomes" id="UP000316083">
    <property type="component" value="Unassembled WGS sequence"/>
</dbReference>
<name>A0A560BCC7_AZOBR</name>
<evidence type="ECO:0000256" key="1">
    <source>
        <dbReference type="ARBA" id="ARBA00006479"/>
    </source>
</evidence>
<dbReference type="PANTHER" id="PTHR18964:SF149">
    <property type="entry name" value="BIFUNCTIONAL UDP-N-ACETYLGLUCOSAMINE 2-EPIMERASE_N-ACETYLMANNOSAMINE KINASE"/>
    <property type="match status" value="1"/>
</dbReference>
<evidence type="ECO:0000259" key="2">
    <source>
        <dbReference type="Pfam" id="PF12802"/>
    </source>
</evidence>
<evidence type="ECO:0000313" key="4">
    <source>
        <dbReference type="Proteomes" id="UP000316083"/>
    </source>
</evidence>
<dbReference type="SUPFAM" id="SSF46785">
    <property type="entry name" value="Winged helix' DNA-binding domain"/>
    <property type="match status" value="1"/>
</dbReference>
<dbReference type="PANTHER" id="PTHR18964">
    <property type="entry name" value="ROK (REPRESSOR, ORF, KINASE) FAMILY"/>
    <property type="match status" value="1"/>
</dbReference>
<comment type="similarity">
    <text evidence="1">Belongs to the ROK (NagC/XylR) family.</text>
</comment>
<feature type="domain" description="HTH marR-type" evidence="2">
    <location>
        <begin position="17"/>
        <end position="68"/>
    </location>
</feature>
<reference evidence="3 4" key="1">
    <citation type="submission" date="2019-06" db="EMBL/GenBank/DDBJ databases">
        <title>Genomic Encyclopedia of Type Strains, Phase IV (KMG-V): Genome sequencing to study the core and pangenomes of soil and plant-associated prokaryotes.</title>
        <authorList>
            <person name="Whitman W."/>
        </authorList>
    </citation>
    <scope>NUCLEOTIDE SEQUENCE [LARGE SCALE GENOMIC DNA]</scope>
    <source>
        <strain evidence="3 4">BR 11796</strain>
    </source>
</reference>
<proteinExistence type="inferred from homology"/>
<dbReference type="InterPro" id="IPR043129">
    <property type="entry name" value="ATPase_NBD"/>
</dbReference>
<dbReference type="GO" id="GO:0003700">
    <property type="term" value="F:DNA-binding transcription factor activity"/>
    <property type="evidence" value="ECO:0007669"/>
    <property type="project" value="InterPro"/>
</dbReference>
<dbReference type="Gene3D" id="3.30.420.40">
    <property type="match status" value="2"/>
</dbReference>
<dbReference type="InterPro" id="IPR000835">
    <property type="entry name" value="HTH_MarR-typ"/>
</dbReference>
<dbReference type="InterPro" id="IPR036390">
    <property type="entry name" value="WH_DNA-bd_sf"/>
</dbReference>
<gene>
    <name evidence="3" type="ORF">FBZ82_104289</name>
</gene>
<comment type="caution">
    <text evidence="3">The sequence shown here is derived from an EMBL/GenBank/DDBJ whole genome shotgun (WGS) entry which is preliminary data.</text>
</comment>
<dbReference type="EMBL" id="VITF01000004">
    <property type="protein sequence ID" value="TWA70129.1"/>
    <property type="molecule type" value="Genomic_DNA"/>
</dbReference>
<dbReference type="Gene3D" id="1.10.10.10">
    <property type="entry name" value="Winged helix-like DNA-binding domain superfamily/Winged helix DNA-binding domain"/>
    <property type="match status" value="1"/>
</dbReference>
<dbReference type="RefSeq" id="WP_145675522.1">
    <property type="nucleotide sequence ID" value="NZ_VITF01000004.1"/>
</dbReference>
<dbReference type="CDD" id="cd24076">
    <property type="entry name" value="ASKHA_ATPase_ROK_BsXylR-like"/>
    <property type="match status" value="1"/>
</dbReference>
<accession>A0A560BCC7</accession>